<dbReference type="AlphaFoldDB" id="A0A1G2CV41"/>
<dbReference type="HAMAP" id="MF_00185">
    <property type="entry name" value="IPP_trans"/>
    <property type="match status" value="1"/>
</dbReference>
<evidence type="ECO:0000256" key="1">
    <source>
        <dbReference type="ARBA" id="ARBA00001946"/>
    </source>
</evidence>
<organism evidence="14 15">
    <name type="scientific">Candidatus Lloydbacteria bacterium RIFCSPHIGHO2_01_FULL_49_22</name>
    <dbReference type="NCBI Taxonomy" id="1798658"/>
    <lineage>
        <taxon>Bacteria</taxon>
        <taxon>Candidatus Lloydiibacteriota</taxon>
    </lineage>
</organism>
<dbReference type="EC" id="2.5.1.75" evidence="10"/>
<feature type="binding site" evidence="10">
    <location>
        <begin position="13"/>
        <end position="20"/>
    </location>
    <ligand>
        <name>ATP</name>
        <dbReference type="ChEBI" id="CHEBI:30616"/>
    </ligand>
</feature>
<feature type="binding site" evidence="10">
    <location>
        <begin position="15"/>
        <end position="20"/>
    </location>
    <ligand>
        <name>substrate</name>
    </ligand>
</feature>
<feature type="site" description="Interaction with substrate tRNA" evidence="10">
    <location>
        <position position="127"/>
    </location>
</feature>
<keyword evidence="8 10" id="KW-0460">Magnesium</keyword>
<evidence type="ECO:0000256" key="13">
    <source>
        <dbReference type="RuleBase" id="RU003785"/>
    </source>
</evidence>
<evidence type="ECO:0000256" key="9">
    <source>
        <dbReference type="ARBA" id="ARBA00049563"/>
    </source>
</evidence>
<evidence type="ECO:0000313" key="14">
    <source>
        <dbReference type="EMBL" id="OGZ05223.1"/>
    </source>
</evidence>
<evidence type="ECO:0000256" key="7">
    <source>
        <dbReference type="ARBA" id="ARBA00022840"/>
    </source>
</evidence>
<dbReference type="GO" id="GO:0006400">
    <property type="term" value="P:tRNA modification"/>
    <property type="evidence" value="ECO:0007669"/>
    <property type="project" value="TreeGrafter"/>
</dbReference>
<dbReference type="SUPFAM" id="SSF52540">
    <property type="entry name" value="P-loop containing nucleoside triphosphate hydrolases"/>
    <property type="match status" value="2"/>
</dbReference>
<dbReference type="GO" id="GO:0052381">
    <property type="term" value="F:tRNA dimethylallyltransferase activity"/>
    <property type="evidence" value="ECO:0007669"/>
    <property type="project" value="UniProtKB-UniRule"/>
</dbReference>
<evidence type="ECO:0000256" key="5">
    <source>
        <dbReference type="ARBA" id="ARBA00022694"/>
    </source>
</evidence>
<evidence type="ECO:0000313" key="15">
    <source>
        <dbReference type="Proteomes" id="UP000177122"/>
    </source>
</evidence>
<feature type="site" description="Interaction with substrate tRNA" evidence="10">
    <location>
        <position position="104"/>
    </location>
</feature>
<dbReference type="InterPro" id="IPR027417">
    <property type="entry name" value="P-loop_NTPase"/>
</dbReference>
<evidence type="ECO:0000256" key="4">
    <source>
        <dbReference type="ARBA" id="ARBA00022679"/>
    </source>
</evidence>
<sequence length="300" mass="33915">MNNEKPKIVVVVGPTASGKSDLAVIIAQKFNGEVISADSRQVYTGLDIGTGKVTEEEMGGVTHHLLSVVSPEVIFTVSEYRTMAQHAIDEILARGKLPIICGGTGFYIQALVDGIQLPDAPPNPRLRETLSAFTTTALFEKLTALDPDFADIVDKHNPHRLIRAIEIASALGHVPSLEKHPLYDPCFIGISTDLYTLRERIHKRLLARLNAGMLDEIKRLHAEGLLWERMEALGLEYRYLARHLTGKLSFDEMTKELENEIFHYAKRQMTWFKRDNRIHWFEKDDLVAVEKEVGKHLLRE</sequence>
<evidence type="ECO:0000256" key="3">
    <source>
        <dbReference type="ARBA" id="ARBA00005842"/>
    </source>
</evidence>
<dbReference type="Pfam" id="PF01715">
    <property type="entry name" value="IPPT"/>
    <property type="match status" value="1"/>
</dbReference>
<evidence type="ECO:0000256" key="10">
    <source>
        <dbReference type="HAMAP-Rule" id="MF_00185"/>
    </source>
</evidence>
<dbReference type="InterPro" id="IPR018022">
    <property type="entry name" value="IPT"/>
</dbReference>
<dbReference type="InterPro" id="IPR039657">
    <property type="entry name" value="Dimethylallyltransferase"/>
</dbReference>
<evidence type="ECO:0000256" key="6">
    <source>
        <dbReference type="ARBA" id="ARBA00022741"/>
    </source>
</evidence>
<accession>A0A1G2CV41</accession>
<keyword evidence="4 10" id="KW-0808">Transferase</keyword>
<dbReference type="NCBIfam" id="TIGR00174">
    <property type="entry name" value="miaA"/>
    <property type="match status" value="1"/>
</dbReference>
<comment type="similarity">
    <text evidence="3 10 13">Belongs to the IPP transferase family.</text>
</comment>
<dbReference type="PANTHER" id="PTHR11088:SF60">
    <property type="entry name" value="TRNA DIMETHYLALLYLTRANSFERASE"/>
    <property type="match status" value="1"/>
</dbReference>
<comment type="caution">
    <text evidence="14">The sequence shown here is derived from an EMBL/GenBank/DDBJ whole genome shotgun (WGS) entry which is preliminary data.</text>
</comment>
<comment type="catalytic activity">
    <reaction evidence="9 10 11">
        <text>adenosine(37) in tRNA + dimethylallyl diphosphate = N(6)-dimethylallyladenosine(37) in tRNA + diphosphate</text>
        <dbReference type="Rhea" id="RHEA:26482"/>
        <dbReference type="Rhea" id="RHEA-COMP:10162"/>
        <dbReference type="Rhea" id="RHEA-COMP:10375"/>
        <dbReference type="ChEBI" id="CHEBI:33019"/>
        <dbReference type="ChEBI" id="CHEBI:57623"/>
        <dbReference type="ChEBI" id="CHEBI:74411"/>
        <dbReference type="ChEBI" id="CHEBI:74415"/>
        <dbReference type="EC" id="2.5.1.75"/>
    </reaction>
</comment>
<keyword evidence="5 10" id="KW-0819">tRNA processing</keyword>
<comment type="function">
    <text evidence="2 10 12">Catalyzes the transfer of a dimethylallyl group onto the adenine at position 37 in tRNAs that read codons beginning with uridine, leading to the formation of N6-(dimethylallyl)adenosine (i(6)A).</text>
</comment>
<dbReference type="GO" id="GO:0005524">
    <property type="term" value="F:ATP binding"/>
    <property type="evidence" value="ECO:0007669"/>
    <property type="project" value="UniProtKB-UniRule"/>
</dbReference>
<evidence type="ECO:0000256" key="11">
    <source>
        <dbReference type="RuleBase" id="RU003783"/>
    </source>
</evidence>
<protein>
    <recommendedName>
        <fullName evidence="10">tRNA dimethylallyltransferase</fullName>
        <ecNumber evidence="10">2.5.1.75</ecNumber>
    </recommendedName>
    <alternativeName>
        <fullName evidence="10">Dimethylallyl diphosphate:tRNA dimethylallyltransferase</fullName>
        <shortName evidence="10">DMAPP:tRNA dimethylallyltransferase</shortName>
        <shortName evidence="10">DMATase</shortName>
    </alternativeName>
    <alternativeName>
        <fullName evidence="10">Isopentenyl-diphosphate:tRNA isopentenyltransferase</fullName>
        <shortName evidence="10">IPP transferase</shortName>
        <shortName evidence="10">IPPT</shortName>
        <shortName evidence="10">IPTase</shortName>
    </alternativeName>
</protein>
<dbReference type="PANTHER" id="PTHR11088">
    <property type="entry name" value="TRNA DIMETHYLALLYLTRANSFERASE"/>
    <property type="match status" value="1"/>
</dbReference>
<dbReference type="Gene3D" id="3.40.50.300">
    <property type="entry name" value="P-loop containing nucleotide triphosphate hydrolases"/>
    <property type="match status" value="1"/>
</dbReference>
<dbReference type="EMBL" id="MHLI01000015">
    <property type="protein sequence ID" value="OGZ05223.1"/>
    <property type="molecule type" value="Genomic_DNA"/>
</dbReference>
<reference evidence="14 15" key="1">
    <citation type="journal article" date="2016" name="Nat. Commun.">
        <title>Thousands of microbial genomes shed light on interconnected biogeochemical processes in an aquifer system.</title>
        <authorList>
            <person name="Anantharaman K."/>
            <person name="Brown C.T."/>
            <person name="Hug L.A."/>
            <person name="Sharon I."/>
            <person name="Castelle C.J."/>
            <person name="Probst A.J."/>
            <person name="Thomas B.C."/>
            <person name="Singh A."/>
            <person name="Wilkins M.J."/>
            <person name="Karaoz U."/>
            <person name="Brodie E.L."/>
            <person name="Williams K.H."/>
            <person name="Hubbard S.S."/>
            <person name="Banfield J.F."/>
        </authorList>
    </citation>
    <scope>NUCLEOTIDE SEQUENCE [LARGE SCALE GENOMIC DNA]</scope>
</reference>
<proteinExistence type="inferred from homology"/>
<dbReference type="Proteomes" id="UP000177122">
    <property type="component" value="Unassembled WGS sequence"/>
</dbReference>
<gene>
    <name evidence="10" type="primary">miaA</name>
    <name evidence="14" type="ORF">A2845_02800</name>
</gene>
<evidence type="ECO:0000256" key="12">
    <source>
        <dbReference type="RuleBase" id="RU003784"/>
    </source>
</evidence>
<name>A0A1G2CV41_9BACT</name>
<comment type="subunit">
    <text evidence="10">Monomer.</text>
</comment>
<feature type="region of interest" description="Interaction with substrate tRNA" evidence="10">
    <location>
        <begin position="38"/>
        <end position="41"/>
    </location>
</feature>
<keyword evidence="7 10" id="KW-0067">ATP-binding</keyword>
<dbReference type="Gene3D" id="1.10.20.140">
    <property type="match status" value="1"/>
</dbReference>
<comment type="caution">
    <text evidence="10">Lacks conserved residue(s) required for the propagation of feature annotation.</text>
</comment>
<evidence type="ECO:0000256" key="8">
    <source>
        <dbReference type="ARBA" id="ARBA00022842"/>
    </source>
</evidence>
<evidence type="ECO:0000256" key="2">
    <source>
        <dbReference type="ARBA" id="ARBA00003213"/>
    </source>
</evidence>
<comment type="cofactor">
    <cofactor evidence="1 10">
        <name>Mg(2+)</name>
        <dbReference type="ChEBI" id="CHEBI:18420"/>
    </cofactor>
</comment>
<keyword evidence="6 10" id="KW-0547">Nucleotide-binding</keyword>